<evidence type="ECO:0000256" key="6">
    <source>
        <dbReference type="ARBA" id="ARBA00022816"/>
    </source>
</evidence>
<keyword evidence="11 13" id="KW-0472">Membrane</keyword>
<keyword evidence="12" id="KW-0539">Nucleus</keyword>
<evidence type="ECO:0008006" key="16">
    <source>
        <dbReference type="Google" id="ProtNLM"/>
    </source>
</evidence>
<evidence type="ECO:0000256" key="10">
    <source>
        <dbReference type="ARBA" id="ARBA00023132"/>
    </source>
</evidence>
<keyword evidence="6" id="KW-0509">mRNA transport</keyword>
<dbReference type="PANTHER" id="PTHR13269">
    <property type="entry name" value="NUCLEOPORIN NDC1"/>
    <property type="match status" value="1"/>
</dbReference>
<keyword evidence="7" id="KW-0653">Protein transport</keyword>
<evidence type="ECO:0000256" key="2">
    <source>
        <dbReference type="ARBA" id="ARBA00004567"/>
    </source>
</evidence>
<accession>A0A9P6YFJ4</accession>
<dbReference type="Pfam" id="PF09531">
    <property type="entry name" value="Ndc1_Nup"/>
    <property type="match status" value="1"/>
</dbReference>
<keyword evidence="9" id="KW-0811">Translocation</keyword>
<dbReference type="GO" id="GO:0031965">
    <property type="term" value="C:nuclear membrane"/>
    <property type="evidence" value="ECO:0007669"/>
    <property type="project" value="UniProtKB-SubCell"/>
</dbReference>
<evidence type="ECO:0000256" key="13">
    <source>
        <dbReference type="SAM" id="Phobius"/>
    </source>
</evidence>
<dbReference type="OrthoDB" id="67850at2759"/>
<dbReference type="OMA" id="ILCQQHL"/>
<evidence type="ECO:0000256" key="5">
    <source>
        <dbReference type="ARBA" id="ARBA00022692"/>
    </source>
</evidence>
<evidence type="ECO:0000256" key="11">
    <source>
        <dbReference type="ARBA" id="ARBA00023136"/>
    </source>
</evidence>
<dbReference type="Proteomes" id="UP000717996">
    <property type="component" value="Unassembled WGS sequence"/>
</dbReference>
<dbReference type="EMBL" id="JAANIT010000584">
    <property type="protein sequence ID" value="KAG1546248.1"/>
    <property type="molecule type" value="Genomic_DNA"/>
</dbReference>
<dbReference type="GO" id="GO:0006999">
    <property type="term" value="P:nuclear pore organization"/>
    <property type="evidence" value="ECO:0007669"/>
    <property type="project" value="TreeGrafter"/>
</dbReference>
<name>A0A9P6YFJ4_RHIOR</name>
<evidence type="ECO:0000256" key="8">
    <source>
        <dbReference type="ARBA" id="ARBA00022989"/>
    </source>
</evidence>
<feature type="transmembrane region" description="Helical" evidence="13">
    <location>
        <begin position="132"/>
        <end position="152"/>
    </location>
</feature>
<comment type="caution">
    <text evidence="14">The sequence shown here is derived from an EMBL/GenBank/DDBJ whole genome shotgun (WGS) entry which is preliminary data.</text>
</comment>
<dbReference type="GO" id="GO:0015031">
    <property type="term" value="P:protein transport"/>
    <property type="evidence" value="ECO:0007669"/>
    <property type="project" value="UniProtKB-KW"/>
</dbReference>
<dbReference type="PANTHER" id="PTHR13269:SF6">
    <property type="entry name" value="NUCLEOPORIN NDC1"/>
    <property type="match status" value="1"/>
</dbReference>
<evidence type="ECO:0000313" key="15">
    <source>
        <dbReference type="Proteomes" id="UP000717996"/>
    </source>
</evidence>
<evidence type="ECO:0000256" key="9">
    <source>
        <dbReference type="ARBA" id="ARBA00023010"/>
    </source>
</evidence>
<proteinExistence type="inferred from homology"/>
<gene>
    <name evidence="14" type="ORF">G6F51_004995</name>
</gene>
<feature type="transmembrane region" description="Helical" evidence="13">
    <location>
        <begin position="79"/>
        <end position="98"/>
    </location>
</feature>
<feature type="transmembrane region" description="Helical" evidence="13">
    <location>
        <begin position="29"/>
        <end position="48"/>
    </location>
</feature>
<keyword evidence="10" id="KW-0906">Nuclear pore complex</keyword>
<keyword evidence="8 13" id="KW-1133">Transmembrane helix</keyword>
<keyword evidence="5 13" id="KW-0812">Transmembrane</keyword>
<evidence type="ECO:0000256" key="12">
    <source>
        <dbReference type="ARBA" id="ARBA00023242"/>
    </source>
</evidence>
<evidence type="ECO:0000256" key="1">
    <source>
        <dbReference type="ARBA" id="ARBA00004232"/>
    </source>
</evidence>
<evidence type="ECO:0000256" key="7">
    <source>
        <dbReference type="ARBA" id="ARBA00022927"/>
    </source>
</evidence>
<dbReference type="GO" id="GO:0070762">
    <property type="term" value="C:nuclear pore transmembrane ring"/>
    <property type="evidence" value="ECO:0007669"/>
    <property type="project" value="TreeGrafter"/>
</dbReference>
<dbReference type="InterPro" id="IPR019049">
    <property type="entry name" value="Nucleoporin_prot_Ndc1/Nup"/>
</dbReference>
<dbReference type="AlphaFoldDB" id="A0A9P6YFJ4"/>
<evidence type="ECO:0000256" key="4">
    <source>
        <dbReference type="ARBA" id="ARBA00022448"/>
    </source>
</evidence>
<reference evidence="14" key="1">
    <citation type="journal article" date="2020" name="Microb. Genom.">
        <title>Genetic diversity of clinical and environmental Mucorales isolates obtained from an investigation of mucormycosis cases among solid organ transplant recipients.</title>
        <authorList>
            <person name="Nguyen M.H."/>
            <person name="Kaul D."/>
            <person name="Muto C."/>
            <person name="Cheng S.J."/>
            <person name="Richter R.A."/>
            <person name="Bruno V.M."/>
            <person name="Liu G."/>
            <person name="Beyhan S."/>
            <person name="Sundermann A.J."/>
            <person name="Mounaud S."/>
            <person name="Pasculle A.W."/>
            <person name="Nierman W.C."/>
            <person name="Driscoll E."/>
            <person name="Cumbie R."/>
            <person name="Clancy C.J."/>
            <person name="Dupont C.L."/>
        </authorList>
    </citation>
    <scope>NUCLEOTIDE SEQUENCE</scope>
    <source>
        <strain evidence="14">GL16</strain>
    </source>
</reference>
<keyword evidence="4" id="KW-0813">Transport</keyword>
<dbReference type="GO" id="GO:0051028">
    <property type="term" value="P:mRNA transport"/>
    <property type="evidence" value="ECO:0007669"/>
    <property type="project" value="UniProtKB-KW"/>
</dbReference>
<sequence>MRFTTITIYEEVYPSVISRILAACASPDSWAILGLYALSSVITIFSYFSTLVDEEYVNHLFERPTGHYIDVRQLNQKNIFISLYAVLLAAKYTTLYLAKRRHVAKITRVQQPLFYEMRGSMGAILYTSAKEALYVFLTTYIIFIIFSGNIYYRVACAVGVFNRVLDSPIVGFRWIDLYLFTRVILSGTITTTLWNFVNRLFDAIFAATIPVTDAYANQFDCLLNGLTKKDDEVIQATAFNELAQLACKNSKKRVELFSCIGKELQQSVWHRIMTACFQVIGELRTSVDTEYKGIQPVEMPSVPIVKSTEQKPRNRLQFSNDSGLYCTPRKHLNELDDRTGMIFGQVNELIESIPSPTNSPIVQQEKNDALAKINKVISILKTVEIKFGCKGYFSKFYEESRVARIQYVFRKHQLIIWAVQILGSLTAASYKEDSYGYVQNDISSVLNQLLGCFEDVEKYVQKETVAIEEVEAVKKALEEAILQIVIVFNDYLHIFKIDNKYKHIWKRFSCFH</sequence>
<evidence type="ECO:0000313" key="14">
    <source>
        <dbReference type="EMBL" id="KAG1546248.1"/>
    </source>
</evidence>
<dbReference type="GO" id="GO:0030674">
    <property type="term" value="F:protein-macromolecule adaptor activity"/>
    <property type="evidence" value="ECO:0007669"/>
    <property type="project" value="TreeGrafter"/>
</dbReference>
<comment type="subcellular location">
    <subcellularLocation>
        <location evidence="1">Nucleus membrane</location>
        <topology evidence="1">Multi-pass membrane protein</topology>
    </subcellularLocation>
    <subcellularLocation>
        <location evidence="2">Nucleus</location>
        <location evidence="2">Nuclear pore complex</location>
    </subcellularLocation>
</comment>
<evidence type="ECO:0000256" key="3">
    <source>
        <dbReference type="ARBA" id="ARBA00005760"/>
    </source>
</evidence>
<comment type="similarity">
    <text evidence="3">Belongs to the NDC1 family.</text>
</comment>
<organism evidence="14 15">
    <name type="scientific">Rhizopus oryzae</name>
    <name type="common">Mucormycosis agent</name>
    <name type="synonym">Rhizopus arrhizus var. delemar</name>
    <dbReference type="NCBI Taxonomy" id="64495"/>
    <lineage>
        <taxon>Eukaryota</taxon>
        <taxon>Fungi</taxon>
        <taxon>Fungi incertae sedis</taxon>
        <taxon>Mucoromycota</taxon>
        <taxon>Mucoromycotina</taxon>
        <taxon>Mucoromycetes</taxon>
        <taxon>Mucorales</taxon>
        <taxon>Mucorineae</taxon>
        <taxon>Rhizopodaceae</taxon>
        <taxon>Rhizopus</taxon>
    </lineage>
</organism>
<protein>
    <recommendedName>
        <fullName evidence="16">Nucleoporin NDC1</fullName>
    </recommendedName>
</protein>
<dbReference type="GO" id="GO:0005816">
    <property type="term" value="C:spindle pole body"/>
    <property type="evidence" value="ECO:0007669"/>
    <property type="project" value="TreeGrafter"/>
</dbReference>